<reference evidence="1 2" key="1">
    <citation type="submission" date="2024-01" db="EMBL/GenBank/DDBJ databases">
        <title>A telomere-to-telomere, gap-free genome of sweet tea (Lithocarpus litseifolius).</title>
        <authorList>
            <person name="Zhou J."/>
        </authorList>
    </citation>
    <scope>NUCLEOTIDE SEQUENCE [LARGE SCALE GENOMIC DNA]</scope>
    <source>
        <strain evidence="1">Zhou-2022a</strain>
        <tissue evidence="1">Leaf</tissue>
    </source>
</reference>
<accession>A0AAW2CZ25</accession>
<dbReference type="AlphaFoldDB" id="A0AAW2CZ25"/>
<proteinExistence type="predicted"/>
<name>A0AAW2CZ25_9ROSI</name>
<sequence>MQKTRVELNCWLEKDDAMWLHRSRVNWFQEGDGKTRYFHSKASARFQNNFIEGMEDSSGIWQEDIGIVEGIIVDYYFDLFTSSDPTDFMEFIDAVEPKVSSAMNQMLFKDFQESEVKTTLKQMYPLKAPGSDGRKKRNTFNDIKEKLAKKLARWKEKLFSKAGKEILIKAVA</sequence>
<gene>
    <name evidence="1" type="ORF">SO802_015467</name>
</gene>
<comment type="caution">
    <text evidence="1">The sequence shown here is derived from an EMBL/GenBank/DDBJ whole genome shotgun (WGS) entry which is preliminary data.</text>
</comment>
<dbReference type="Proteomes" id="UP001459277">
    <property type="component" value="Unassembled WGS sequence"/>
</dbReference>
<dbReference type="EMBL" id="JAZDWU010000005">
    <property type="protein sequence ID" value="KAL0001686.1"/>
    <property type="molecule type" value="Genomic_DNA"/>
</dbReference>
<evidence type="ECO:0000313" key="1">
    <source>
        <dbReference type="EMBL" id="KAL0001686.1"/>
    </source>
</evidence>
<protein>
    <submittedName>
        <fullName evidence="1">Uncharacterized protein</fullName>
    </submittedName>
</protein>
<keyword evidence="2" id="KW-1185">Reference proteome</keyword>
<organism evidence="1 2">
    <name type="scientific">Lithocarpus litseifolius</name>
    <dbReference type="NCBI Taxonomy" id="425828"/>
    <lineage>
        <taxon>Eukaryota</taxon>
        <taxon>Viridiplantae</taxon>
        <taxon>Streptophyta</taxon>
        <taxon>Embryophyta</taxon>
        <taxon>Tracheophyta</taxon>
        <taxon>Spermatophyta</taxon>
        <taxon>Magnoliopsida</taxon>
        <taxon>eudicotyledons</taxon>
        <taxon>Gunneridae</taxon>
        <taxon>Pentapetalae</taxon>
        <taxon>rosids</taxon>
        <taxon>fabids</taxon>
        <taxon>Fagales</taxon>
        <taxon>Fagaceae</taxon>
        <taxon>Lithocarpus</taxon>
    </lineage>
</organism>
<evidence type="ECO:0000313" key="2">
    <source>
        <dbReference type="Proteomes" id="UP001459277"/>
    </source>
</evidence>